<feature type="compositionally biased region" description="Basic and acidic residues" evidence="1">
    <location>
        <begin position="96"/>
        <end position="108"/>
    </location>
</feature>
<evidence type="ECO:0000256" key="1">
    <source>
        <dbReference type="SAM" id="MobiDB-lite"/>
    </source>
</evidence>
<keyword evidence="3" id="KW-1185">Reference proteome</keyword>
<evidence type="ECO:0000313" key="2">
    <source>
        <dbReference type="EMBL" id="CEH17285.1"/>
    </source>
</evidence>
<dbReference type="AlphaFoldDB" id="A0A0P1BLV0"/>
<sequence length="134" mass="14720">MCRRVTTAQCRDRQAQSMLRSTFAKTPIVDVIGHPCIGSGARPLAAAVYASSVFAKHAHNALMLRSDVGWASRGNLKIGWSWSLKAKAADHRHRSNHDPTELMTERRTVPPCDEGPDRPLTDAEPLASPLHEIS</sequence>
<organism evidence="2 3">
    <name type="scientific">Ceraceosorus bombacis</name>
    <dbReference type="NCBI Taxonomy" id="401625"/>
    <lineage>
        <taxon>Eukaryota</taxon>
        <taxon>Fungi</taxon>
        <taxon>Dikarya</taxon>
        <taxon>Basidiomycota</taxon>
        <taxon>Ustilaginomycotina</taxon>
        <taxon>Exobasidiomycetes</taxon>
        <taxon>Ceraceosorales</taxon>
        <taxon>Ceraceosoraceae</taxon>
        <taxon>Ceraceosorus</taxon>
    </lineage>
</organism>
<protein>
    <submittedName>
        <fullName evidence="2">Uncharacterized protein</fullName>
    </submittedName>
</protein>
<proteinExistence type="predicted"/>
<dbReference type="EMBL" id="CCYA01000254">
    <property type="protein sequence ID" value="CEH17285.1"/>
    <property type="molecule type" value="Genomic_DNA"/>
</dbReference>
<feature type="region of interest" description="Disordered" evidence="1">
    <location>
        <begin position="88"/>
        <end position="134"/>
    </location>
</feature>
<accession>A0A0P1BLV0</accession>
<dbReference type="Proteomes" id="UP000054845">
    <property type="component" value="Unassembled WGS sequence"/>
</dbReference>
<name>A0A0P1BLV0_9BASI</name>
<reference evidence="2 3" key="1">
    <citation type="submission" date="2014-09" db="EMBL/GenBank/DDBJ databases">
        <authorList>
            <person name="Magalhaes I.L.F."/>
            <person name="Oliveira U."/>
            <person name="Santos F.R."/>
            <person name="Vidigal T.H.D.A."/>
            <person name="Brescovit A.D."/>
            <person name="Santos A.J."/>
        </authorList>
    </citation>
    <scope>NUCLEOTIDE SEQUENCE [LARGE SCALE GENOMIC DNA]</scope>
</reference>
<evidence type="ECO:0000313" key="3">
    <source>
        <dbReference type="Proteomes" id="UP000054845"/>
    </source>
</evidence>